<name>A0A4Y4CXE5_ZOORA</name>
<evidence type="ECO:0000313" key="3">
    <source>
        <dbReference type="Proteomes" id="UP000318422"/>
    </source>
</evidence>
<sequence length="71" mass="8238">MPLKGPKSLFLRFVELALLYGACLLLGRLAESRLHGAPYPQSWEFYVIGVCLFLVAAFPGFIYRYMWRKDH</sequence>
<keyword evidence="1" id="KW-0472">Membrane</keyword>
<dbReference type="AlphaFoldDB" id="A0A4Y4CXE5"/>
<evidence type="ECO:0008006" key="4">
    <source>
        <dbReference type="Google" id="ProtNLM"/>
    </source>
</evidence>
<accession>A0A4Y4CXE5</accession>
<dbReference type="Pfam" id="PF10993">
    <property type="entry name" value="DUF2818"/>
    <property type="match status" value="1"/>
</dbReference>
<reference evidence="2 3" key="1">
    <citation type="submission" date="2019-06" db="EMBL/GenBank/DDBJ databases">
        <title>Whole genome shotgun sequence of Zoogloea ramigera NBRC 15342.</title>
        <authorList>
            <person name="Hosoyama A."/>
            <person name="Uohara A."/>
            <person name="Ohji S."/>
            <person name="Ichikawa N."/>
        </authorList>
    </citation>
    <scope>NUCLEOTIDE SEQUENCE [LARGE SCALE GENOMIC DNA]</scope>
    <source>
        <strain evidence="2 3">NBRC 15342</strain>
    </source>
</reference>
<protein>
    <recommendedName>
        <fullName evidence="4">DUF2818 domain-containing protein</fullName>
    </recommendedName>
</protein>
<dbReference type="InterPro" id="IPR016768">
    <property type="entry name" value="UCP019883"/>
</dbReference>
<proteinExistence type="predicted"/>
<keyword evidence="1" id="KW-0812">Transmembrane</keyword>
<feature type="transmembrane region" description="Helical" evidence="1">
    <location>
        <begin position="46"/>
        <end position="66"/>
    </location>
</feature>
<evidence type="ECO:0000256" key="1">
    <source>
        <dbReference type="SAM" id="Phobius"/>
    </source>
</evidence>
<dbReference type="EMBL" id="BJNV01000014">
    <property type="protein sequence ID" value="GEC95220.1"/>
    <property type="molecule type" value="Genomic_DNA"/>
</dbReference>
<keyword evidence="3" id="KW-1185">Reference proteome</keyword>
<dbReference type="Proteomes" id="UP000318422">
    <property type="component" value="Unassembled WGS sequence"/>
</dbReference>
<gene>
    <name evidence="2" type="ORF">ZRA01_12930</name>
</gene>
<comment type="caution">
    <text evidence="2">The sequence shown here is derived from an EMBL/GenBank/DDBJ whole genome shotgun (WGS) entry which is preliminary data.</text>
</comment>
<organism evidence="2 3">
    <name type="scientific">Zoogloea ramigera</name>
    <dbReference type="NCBI Taxonomy" id="350"/>
    <lineage>
        <taxon>Bacteria</taxon>
        <taxon>Pseudomonadati</taxon>
        <taxon>Pseudomonadota</taxon>
        <taxon>Betaproteobacteria</taxon>
        <taxon>Rhodocyclales</taxon>
        <taxon>Zoogloeaceae</taxon>
        <taxon>Zoogloea</taxon>
    </lineage>
</organism>
<keyword evidence="1" id="KW-1133">Transmembrane helix</keyword>
<evidence type="ECO:0000313" key="2">
    <source>
        <dbReference type="EMBL" id="GEC95220.1"/>
    </source>
</evidence>